<dbReference type="PANTHER" id="PTHR32060:SF30">
    <property type="entry name" value="CARBOXY-TERMINAL PROCESSING PROTEASE CTPA"/>
    <property type="match status" value="1"/>
</dbReference>
<gene>
    <name evidence="3" type="ORF">Mgrana_02508</name>
</gene>
<dbReference type="Gene3D" id="3.90.226.10">
    <property type="entry name" value="2-enoyl-CoA Hydratase, Chain A, domain 1"/>
    <property type="match status" value="1"/>
</dbReference>
<dbReference type="GO" id="GO:0004175">
    <property type="term" value="F:endopeptidase activity"/>
    <property type="evidence" value="ECO:0007669"/>
    <property type="project" value="TreeGrafter"/>
</dbReference>
<dbReference type="OrthoDB" id="24023at2"/>
<keyword evidence="3" id="KW-0645">Protease</keyword>
<dbReference type="InterPro" id="IPR005151">
    <property type="entry name" value="Tail-specific_protease"/>
</dbReference>
<dbReference type="SMART" id="SM00228">
    <property type="entry name" value="PDZ"/>
    <property type="match status" value="1"/>
</dbReference>
<dbReference type="GO" id="GO:0007165">
    <property type="term" value="P:signal transduction"/>
    <property type="evidence" value="ECO:0007669"/>
    <property type="project" value="TreeGrafter"/>
</dbReference>
<sequence>MLKRSGLFSLALVLSSLALASPAQDLYNEVNRVLQQRYGGFSQVNLEALQQKYQPDLDKACAQDAACPTSKAVPVIQSLIAELGDRHTRYFTPSDFAEFQARLRGGSSNRPQIGVQLQTVPDLEGLLITEVTQGSPADLAGLQRWDRILRINGEPFPANEEERVPFLRERVGSGTPVRLEVQRGTQKLEVSLQGQLISLLQLPYLKVRPDGVAVLRIPSFTGYNQIGPRIHELVREAQAKGAKEMVVDLRGDGGGLLSECLVGAGAFVGDTFRQLKGPQYQSEEGYRNGAYFNGAFRNYRVNPARWDGPVSVLVDAKTASCAEYFAFDLQERRGALVIGQPTAGVGNTATQVLPLSDGSGIQVTTAQARRADGTPYPERVTPDVLLADDFKALAEGRDLVLERAVELLSASGAQKP</sequence>
<keyword evidence="1" id="KW-0732">Signal</keyword>
<dbReference type="Proteomes" id="UP000266178">
    <property type="component" value="Unassembled WGS sequence"/>
</dbReference>
<feature type="signal peptide" evidence="1">
    <location>
        <begin position="1"/>
        <end position="20"/>
    </location>
</feature>
<dbReference type="Pfam" id="PF00595">
    <property type="entry name" value="PDZ"/>
    <property type="match status" value="1"/>
</dbReference>
<dbReference type="Pfam" id="PF03572">
    <property type="entry name" value="Peptidase_S41"/>
    <property type="match status" value="1"/>
</dbReference>
<dbReference type="Gene3D" id="3.30.750.44">
    <property type="match status" value="1"/>
</dbReference>
<keyword evidence="4" id="KW-1185">Reference proteome</keyword>
<name>A0A399F5Q6_9DEIN</name>
<dbReference type="PROSITE" id="PS50106">
    <property type="entry name" value="PDZ"/>
    <property type="match status" value="1"/>
</dbReference>
<protein>
    <submittedName>
        <fullName evidence="3">Putative CtpA-like serine protease</fullName>
        <ecNumber evidence="3">3.4.21.-</ecNumber>
    </submittedName>
</protein>
<dbReference type="EMBL" id="QWLB01000038">
    <property type="protein sequence ID" value="RIH91568.1"/>
    <property type="molecule type" value="Genomic_DNA"/>
</dbReference>
<proteinExistence type="predicted"/>
<comment type="caution">
    <text evidence="3">The sequence shown here is derived from an EMBL/GenBank/DDBJ whole genome shotgun (WGS) entry which is preliminary data.</text>
</comment>
<evidence type="ECO:0000313" key="4">
    <source>
        <dbReference type="Proteomes" id="UP000266178"/>
    </source>
</evidence>
<dbReference type="InterPro" id="IPR001478">
    <property type="entry name" value="PDZ"/>
</dbReference>
<keyword evidence="3" id="KW-0378">Hydrolase</keyword>
<dbReference type="Gene3D" id="2.30.42.10">
    <property type="match status" value="1"/>
</dbReference>
<evidence type="ECO:0000256" key="1">
    <source>
        <dbReference type="SAM" id="SignalP"/>
    </source>
</evidence>
<evidence type="ECO:0000259" key="2">
    <source>
        <dbReference type="PROSITE" id="PS50106"/>
    </source>
</evidence>
<dbReference type="CDD" id="cd07562">
    <property type="entry name" value="Peptidase_S41_TRI"/>
    <property type="match status" value="1"/>
</dbReference>
<reference evidence="3 4" key="1">
    <citation type="submission" date="2018-08" db="EMBL/GenBank/DDBJ databases">
        <title>Meiothermus granaticius genome AF-68 sequencing project.</title>
        <authorList>
            <person name="Da Costa M.S."/>
            <person name="Albuquerque L."/>
            <person name="Raposo P."/>
            <person name="Froufe H.J.C."/>
            <person name="Barroso C.S."/>
            <person name="Egas C."/>
        </authorList>
    </citation>
    <scope>NUCLEOTIDE SEQUENCE [LARGE SCALE GENOMIC DNA]</scope>
    <source>
        <strain evidence="3 4">AF-68</strain>
    </source>
</reference>
<dbReference type="GO" id="GO:0006508">
    <property type="term" value="P:proteolysis"/>
    <property type="evidence" value="ECO:0007669"/>
    <property type="project" value="UniProtKB-KW"/>
</dbReference>
<dbReference type="GO" id="GO:0008236">
    <property type="term" value="F:serine-type peptidase activity"/>
    <property type="evidence" value="ECO:0007669"/>
    <property type="project" value="InterPro"/>
</dbReference>
<dbReference type="SUPFAM" id="SSF50156">
    <property type="entry name" value="PDZ domain-like"/>
    <property type="match status" value="1"/>
</dbReference>
<dbReference type="SUPFAM" id="SSF52096">
    <property type="entry name" value="ClpP/crotonase"/>
    <property type="match status" value="1"/>
</dbReference>
<dbReference type="SMART" id="SM00245">
    <property type="entry name" value="TSPc"/>
    <property type="match status" value="1"/>
</dbReference>
<dbReference type="EC" id="3.4.21.-" evidence="3"/>
<dbReference type="GO" id="GO:0030288">
    <property type="term" value="C:outer membrane-bounded periplasmic space"/>
    <property type="evidence" value="ECO:0007669"/>
    <property type="project" value="TreeGrafter"/>
</dbReference>
<organism evidence="3 4">
    <name type="scientific">Meiothermus granaticius NBRC 107808</name>
    <dbReference type="NCBI Taxonomy" id="1227551"/>
    <lineage>
        <taxon>Bacteria</taxon>
        <taxon>Thermotogati</taxon>
        <taxon>Deinococcota</taxon>
        <taxon>Deinococci</taxon>
        <taxon>Thermales</taxon>
        <taxon>Thermaceae</taxon>
        <taxon>Meiothermus</taxon>
    </lineage>
</organism>
<dbReference type="RefSeq" id="WP_119357964.1">
    <property type="nucleotide sequence ID" value="NZ_BJXM01000001.1"/>
</dbReference>
<dbReference type="PANTHER" id="PTHR32060">
    <property type="entry name" value="TAIL-SPECIFIC PROTEASE"/>
    <property type="match status" value="1"/>
</dbReference>
<accession>A0A399F5Q6</accession>
<feature type="chain" id="PRO_5030071807" evidence="1">
    <location>
        <begin position="21"/>
        <end position="416"/>
    </location>
</feature>
<dbReference type="InterPro" id="IPR029045">
    <property type="entry name" value="ClpP/crotonase-like_dom_sf"/>
</dbReference>
<feature type="domain" description="PDZ" evidence="2">
    <location>
        <begin position="100"/>
        <end position="169"/>
    </location>
</feature>
<dbReference type="InterPro" id="IPR036034">
    <property type="entry name" value="PDZ_sf"/>
</dbReference>
<dbReference type="AlphaFoldDB" id="A0A399F5Q6"/>
<evidence type="ECO:0000313" key="3">
    <source>
        <dbReference type="EMBL" id="RIH91568.1"/>
    </source>
</evidence>